<dbReference type="InterPro" id="IPR036390">
    <property type="entry name" value="WH_DNA-bd_sf"/>
</dbReference>
<dbReference type="Pfam" id="PF00392">
    <property type="entry name" value="GntR"/>
    <property type="match status" value="1"/>
</dbReference>
<dbReference type="PROSITE" id="PS50949">
    <property type="entry name" value="HTH_GNTR"/>
    <property type="match status" value="1"/>
</dbReference>
<gene>
    <name evidence="5" type="ORF">SAMN05192579_103212</name>
</gene>
<dbReference type="RefSeq" id="WP_092702126.1">
    <property type="nucleotide sequence ID" value="NZ_FOSR01000003.1"/>
</dbReference>
<dbReference type="InterPro" id="IPR036388">
    <property type="entry name" value="WH-like_DNA-bd_sf"/>
</dbReference>
<accession>A0A1I4A1X5</accession>
<dbReference type="InterPro" id="IPR000524">
    <property type="entry name" value="Tscrpt_reg_HTH_GntR"/>
</dbReference>
<feature type="domain" description="HTH gntR-type" evidence="4">
    <location>
        <begin position="5"/>
        <end position="72"/>
    </location>
</feature>
<keyword evidence="2 5" id="KW-0238">DNA-binding</keyword>
<dbReference type="SMART" id="SM00345">
    <property type="entry name" value="HTH_GNTR"/>
    <property type="match status" value="1"/>
</dbReference>
<dbReference type="PANTHER" id="PTHR43537:SF24">
    <property type="entry name" value="GLUCONATE OPERON TRANSCRIPTIONAL REPRESSOR"/>
    <property type="match status" value="1"/>
</dbReference>
<keyword evidence="1" id="KW-0805">Transcription regulation</keyword>
<dbReference type="GO" id="GO:0003700">
    <property type="term" value="F:DNA-binding transcription factor activity"/>
    <property type="evidence" value="ECO:0007669"/>
    <property type="project" value="InterPro"/>
</dbReference>
<evidence type="ECO:0000259" key="4">
    <source>
        <dbReference type="PROSITE" id="PS50949"/>
    </source>
</evidence>
<evidence type="ECO:0000256" key="2">
    <source>
        <dbReference type="ARBA" id="ARBA00023125"/>
    </source>
</evidence>
<dbReference type="AlphaFoldDB" id="A0A1I4A1X5"/>
<dbReference type="SUPFAM" id="SSF46785">
    <property type="entry name" value="Winged helix' DNA-binding domain"/>
    <property type="match status" value="1"/>
</dbReference>
<dbReference type="EMBL" id="FOSR01000003">
    <property type="protein sequence ID" value="SFK49951.1"/>
    <property type="molecule type" value="Genomic_DNA"/>
</dbReference>
<evidence type="ECO:0000256" key="1">
    <source>
        <dbReference type="ARBA" id="ARBA00023015"/>
    </source>
</evidence>
<evidence type="ECO:0000313" key="6">
    <source>
        <dbReference type="Proteomes" id="UP000198725"/>
    </source>
</evidence>
<dbReference type="Gene3D" id="1.10.10.10">
    <property type="entry name" value="Winged helix-like DNA-binding domain superfamily/Winged helix DNA-binding domain"/>
    <property type="match status" value="1"/>
</dbReference>
<dbReference type="Proteomes" id="UP000198725">
    <property type="component" value="Unassembled WGS sequence"/>
</dbReference>
<organism evidence="5 6">
    <name type="scientific">Rhodanobacter glycinis</name>
    <dbReference type="NCBI Taxonomy" id="582702"/>
    <lineage>
        <taxon>Bacteria</taxon>
        <taxon>Pseudomonadati</taxon>
        <taxon>Pseudomonadota</taxon>
        <taxon>Gammaproteobacteria</taxon>
        <taxon>Lysobacterales</taxon>
        <taxon>Rhodanobacteraceae</taxon>
        <taxon>Rhodanobacter</taxon>
    </lineage>
</organism>
<evidence type="ECO:0000313" key="5">
    <source>
        <dbReference type="EMBL" id="SFK49951.1"/>
    </source>
</evidence>
<reference evidence="6" key="1">
    <citation type="submission" date="2016-10" db="EMBL/GenBank/DDBJ databases">
        <authorList>
            <person name="Varghese N."/>
            <person name="Submissions S."/>
        </authorList>
    </citation>
    <scope>NUCLEOTIDE SEQUENCE [LARGE SCALE GENOMIC DNA]</scope>
    <source>
        <strain evidence="6">MO64</strain>
    </source>
</reference>
<dbReference type="GO" id="GO:0003677">
    <property type="term" value="F:DNA binding"/>
    <property type="evidence" value="ECO:0007669"/>
    <property type="project" value="UniProtKB-KW"/>
</dbReference>
<proteinExistence type="predicted"/>
<keyword evidence="6" id="KW-1185">Reference proteome</keyword>
<evidence type="ECO:0000256" key="3">
    <source>
        <dbReference type="ARBA" id="ARBA00023163"/>
    </source>
</evidence>
<dbReference type="PANTHER" id="PTHR43537">
    <property type="entry name" value="TRANSCRIPTIONAL REGULATOR, GNTR FAMILY"/>
    <property type="match status" value="1"/>
</dbReference>
<protein>
    <submittedName>
        <fullName evidence="5">DNA-binding transcriptional regulator, GntR family</fullName>
    </submittedName>
</protein>
<name>A0A1I4A1X5_9GAMM</name>
<sequence length="208" mass="23605">MDATHSKSAFVYRQVRRALRSGHYVPGQRIDPATLATEFNTSPTPVRFALYRLVGEALVVDQARGGLHVPLLTEVAMRDLYDWMERLLLMACDIGAAPAAQKAETLEPAPDDDLPKQTWQLFDAIARATTHRSLHHAVKQANDRLAPIRRSKLGLIEHLGKELAQLNRHWQKRDMPALKAALHDYHERRKQLVPCIVALLNERSDHLH</sequence>
<keyword evidence="3" id="KW-0804">Transcription</keyword>